<proteinExistence type="predicted"/>
<dbReference type="AlphaFoldDB" id="A0A0A9H878"/>
<reference evidence="1" key="1">
    <citation type="submission" date="2014-09" db="EMBL/GenBank/DDBJ databases">
        <authorList>
            <person name="Magalhaes I.L.F."/>
            <person name="Oliveira U."/>
            <person name="Santos F.R."/>
            <person name="Vidigal T.H.D.A."/>
            <person name="Brescovit A.D."/>
            <person name="Santos A.J."/>
        </authorList>
    </citation>
    <scope>NUCLEOTIDE SEQUENCE</scope>
    <source>
        <tissue evidence="1">Shoot tissue taken approximately 20 cm above the soil surface</tissue>
    </source>
</reference>
<name>A0A0A9H878_ARUDO</name>
<organism evidence="1">
    <name type="scientific">Arundo donax</name>
    <name type="common">Giant reed</name>
    <name type="synonym">Donax arundinaceus</name>
    <dbReference type="NCBI Taxonomy" id="35708"/>
    <lineage>
        <taxon>Eukaryota</taxon>
        <taxon>Viridiplantae</taxon>
        <taxon>Streptophyta</taxon>
        <taxon>Embryophyta</taxon>
        <taxon>Tracheophyta</taxon>
        <taxon>Spermatophyta</taxon>
        <taxon>Magnoliopsida</taxon>
        <taxon>Liliopsida</taxon>
        <taxon>Poales</taxon>
        <taxon>Poaceae</taxon>
        <taxon>PACMAD clade</taxon>
        <taxon>Arundinoideae</taxon>
        <taxon>Arundineae</taxon>
        <taxon>Arundo</taxon>
    </lineage>
</organism>
<sequence>MNLRPGNISSWQSCICDAHRKTGMTQETGTGDARLSP</sequence>
<protein>
    <submittedName>
        <fullName evidence="1">Uncharacterized protein</fullName>
    </submittedName>
</protein>
<accession>A0A0A9H878</accession>
<reference evidence="1" key="2">
    <citation type="journal article" date="2015" name="Data Brief">
        <title>Shoot transcriptome of the giant reed, Arundo donax.</title>
        <authorList>
            <person name="Barrero R.A."/>
            <person name="Guerrero F.D."/>
            <person name="Moolhuijzen P."/>
            <person name="Goolsby J.A."/>
            <person name="Tidwell J."/>
            <person name="Bellgard S.E."/>
            <person name="Bellgard M.I."/>
        </authorList>
    </citation>
    <scope>NUCLEOTIDE SEQUENCE</scope>
    <source>
        <tissue evidence="1">Shoot tissue taken approximately 20 cm above the soil surface</tissue>
    </source>
</reference>
<evidence type="ECO:0000313" key="1">
    <source>
        <dbReference type="EMBL" id="JAE32004.1"/>
    </source>
</evidence>
<dbReference type="EMBL" id="GBRH01165892">
    <property type="protein sequence ID" value="JAE32004.1"/>
    <property type="molecule type" value="Transcribed_RNA"/>
</dbReference>